<comment type="caution">
    <text evidence="2">The sequence shown here is derived from an EMBL/GenBank/DDBJ whole genome shotgun (WGS) entry which is preliminary data.</text>
</comment>
<protein>
    <submittedName>
        <fullName evidence="2">Multimeric flavodoxin WrbA</fullName>
    </submittedName>
</protein>
<dbReference type="EMBL" id="JAVDYI010000001">
    <property type="protein sequence ID" value="MDR7356328.1"/>
    <property type="molecule type" value="Genomic_DNA"/>
</dbReference>
<gene>
    <name evidence="2" type="ORF">J2S64_000019</name>
</gene>
<dbReference type="SUPFAM" id="SSF52218">
    <property type="entry name" value="Flavoproteins"/>
    <property type="match status" value="1"/>
</dbReference>
<feature type="domain" description="NADPH-dependent FMN reductase-like" evidence="1">
    <location>
        <begin position="56"/>
        <end position="195"/>
    </location>
</feature>
<evidence type="ECO:0000313" key="3">
    <source>
        <dbReference type="Proteomes" id="UP001183817"/>
    </source>
</evidence>
<dbReference type="Pfam" id="PF03358">
    <property type="entry name" value="FMN_red"/>
    <property type="match status" value="1"/>
</dbReference>
<dbReference type="Proteomes" id="UP001183817">
    <property type="component" value="Unassembled WGS sequence"/>
</dbReference>
<evidence type="ECO:0000259" key="1">
    <source>
        <dbReference type="Pfam" id="PF03358"/>
    </source>
</evidence>
<name>A0ABU2BCK5_9MICC</name>
<reference evidence="2 3" key="1">
    <citation type="submission" date="2023-07" db="EMBL/GenBank/DDBJ databases">
        <title>Sequencing the genomes of 1000 actinobacteria strains.</title>
        <authorList>
            <person name="Klenk H.-P."/>
        </authorList>
    </citation>
    <scope>NUCLEOTIDE SEQUENCE [LARGE SCALE GENOMIC DNA]</scope>
    <source>
        <strain evidence="2 3">DSM 20167</strain>
    </source>
</reference>
<organism evidence="2 3">
    <name type="scientific">Paeniglutamicibacter sulfureus</name>
    <dbReference type="NCBI Taxonomy" id="43666"/>
    <lineage>
        <taxon>Bacteria</taxon>
        <taxon>Bacillati</taxon>
        <taxon>Actinomycetota</taxon>
        <taxon>Actinomycetes</taxon>
        <taxon>Micrococcales</taxon>
        <taxon>Micrococcaceae</taxon>
        <taxon>Paeniglutamicibacter</taxon>
    </lineage>
</organism>
<dbReference type="InterPro" id="IPR029039">
    <property type="entry name" value="Flavoprotein-like_sf"/>
</dbReference>
<dbReference type="Gene3D" id="3.40.50.360">
    <property type="match status" value="1"/>
</dbReference>
<evidence type="ECO:0000313" key="2">
    <source>
        <dbReference type="EMBL" id="MDR7356328.1"/>
    </source>
</evidence>
<sequence>MVTATSDSSFLQSGYVPRYLEESILQDAQSLVASAPTRQSGDMTNEPLNALILICTLSPSPKASSSDMLARQIAAEFAKHKVESELVRIVDHNVMPGVLKDMGAGDDWPDLRKKLLEAQILVLATPIWVGHPSSLAQRVLERLDAELSETDDQGRPILFDKVAMVGVVGNEDGAHHVIADLSQGLAEVGYTIPAQGSTYWVGEAMHTTDYQDLEQTPEVTANATRISVRNTVHLAAALRDGPYPAA</sequence>
<keyword evidence="3" id="KW-1185">Reference proteome</keyword>
<proteinExistence type="predicted"/>
<accession>A0ABU2BCK5</accession>
<dbReference type="InterPro" id="IPR005025">
    <property type="entry name" value="FMN_Rdtase-like_dom"/>
</dbReference>